<feature type="transmembrane region" description="Helical" evidence="6">
    <location>
        <begin position="114"/>
        <end position="130"/>
    </location>
</feature>
<evidence type="ECO:0000256" key="3">
    <source>
        <dbReference type="ARBA" id="ARBA00022692"/>
    </source>
</evidence>
<dbReference type="PANTHER" id="PTHR32322:SF2">
    <property type="entry name" value="EAMA DOMAIN-CONTAINING PROTEIN"/>
    <property type="match status" value="1"/>
</dbReference>
<feature type="transmembrane region" description="Helical" evidence="6">
    <location>
        <begin position="221"/>
        <end position="243"/>
    </location>
</feature>
<keyword evidence="9" id="KW-1185">Reference proteome</keyword>
<feature type="transmembrane region" description="Helical" evidence="6">
    <location>
        <begin position="44"/>
        <end position="63"/>
    </location>
</feature>
<feature type="domain" description="EamA" evidence="7">
    <location>
        <begin position="16"/>
        <end position="152"/>
    </location>
</feature>
<dbReference type="SUPFAM" id="SSF103481">
    <property type="entry name" value="Multidrug resistance efflux transporter EmrE"/>
    <property type="match status" value="2"/>
</dbReference>
<evidence type="ECO:0000256" key="4">
    <source>
        <dbReference type="ARBA" id="ARBA00022989"/>
    </source>
</evidence>
<keyword evidence="4 6" id="KW-1133">Transmembrane helix</keyword>
<dbReference type="PANTHER" id="PTHR32322">
    <property type="entry name" value="INNER MEMBRANE TRANSPORTER"/>
    <property type="match status" value="1"/>
</dbReference>
<proteinExistence type="inferred from homology"/>
<keyword evidence="3 6" id="KW-0812">Transmembrane</keyword>
<comment type="subcellular location">
    <subcellularLocation>
        <location evidence="1">Membrane</location>
        <topology evidence="1">Multi-pass membrane protein</topology>
    </subcellularLocation>
</comment>
<feature type="transmembrane region" description="Helical" evidence="6">
    <location>
        <begin position="196"/>
        <end position="215"/>
    </location>
</feature>
<evidence type="ECO:0000256" key="1">
    <source>
        <dbReference type="ARBA" id="ARBA00004141"/>
    </source>
</evidence>
<accession>A0ABZ0IE17</accession>
<feature type="transmembrane region" description="Helical" evidence="6">
    <location>
        <begin position="255"/>
        <end position="273"/>
    </location>
</feature>
<feature type="transmembrane region" description="Helical" evidence="6">
    <location>
        <begin position="83"/>
        <end position="102"/>
    </location>
</feature>
<reference evidence="8 9" key="1">
    <citation type="submission" date="2023-10" db="EMBL/GenBank/DDBJ databases">
        <title>Two novel species belonging to the OM43/NOR5 clade.</title>
        <authorList>
            <person name="Park M."/>
        </authorList>
    </citation>
    <scope>NUCLEOTIDE SEQUENCE [LARGE SCALE GENOMIC DNA]</scope>
    <source>
        <strain evidence="8 9">IMCC45268</strain>
    </source>
</reference>
<dbReference type="InterPro" id="IPR000620">
    <property type="entry name" value="EamA_dom"/>
</dbReference>
<feature type="domain" description="EamA" evidence="7">
    <location>
        <begin position="167"/>
        <end position="296"/>
    </location>
</feature>
<dbReference type="Pfam" id="PF00892">
    <property type="entry name" value="EamA"/>
    <property type="match status" value="2"/>
</dbReference>
<evidence type="ECO:0000313" key="9">
    <source>
        <dbReference type="Proteomes" id="UP001626549"/>
    </source>
</evidence>
<organism evidence="8 9">
    <name type="scientific">Congregibacter brevis</name>
    <dbReference type="NCBI Taxonomy" id="3081201"/>
    <lineage>
        <taxon>Bacteria</taxon>
        <taxon>Pseudomonadati</taxon>
        <taxon>Pseudomonadota</taxon>
        <taxon>Gammaproteobacteria</taxon>
        <taxon>Cellvibrionales</taxon>
        <taxon>Halieaceae</taxon>
        <taxon>Congregibacter</taxon>
    </lineage>
</organism>
<dbReference type="InterPro" id="IPR037185">
    <property type="entry name" value="EmrE-like"/>
</dbReference>
<keyword evidence="5 6" id="KW-0472">Membrane</keyword>
<evidence type="ECO:0000259" key="7">
    <source>
        <dbReference type="Pfam" id="PF00892"/>
    </source>
</evidence>
<dbReference type="RefSeq" id="WP_407328052.1">
    <property type="nucleotide sequence ID" value="NZ_CP136865.1"/>
</dbReference>
<gene>
    <name evidence="8" type="ORF">R0137_01690</name>
</gene>
<evidence type="ECO:0000313" key="8">
    <source>
        <dbReference type="EMBL" id="WOJ97296.1"/>
    </source>
</evidence>
<sequence>MTTQLRATATVKNDQRALLLGLCAVLLWSTAATAFKLALRELSVLQLLCVAIWISTLALLITLAWQGRLELLWRELCATPLRFLAMACLNPLLYYCILLAAYDRLPAQQAQTINYTWAIMLALLSVPVLGQRLVSRDWLAVISGYLGVVVIATEGNPFSLQFTSVVGVALALSSTVIWAVFWLLSTRSKGDPTISLAAYFVCAAPLSLALCLVWGGGLPEVGTGLLSAVYVGLFEMGFTWLLWSTALQTASNVSRVGNLIFLSPMLSLVFIALILGEAIHPATLVGLALIVPGIILQQRSSSATS</sequence>
<protein>
    <submittedName>
        <fullName evidence="8">DMT family transporter</fullName>
    </submittedName>
</protein>
<evidence type="ECO:0000256" key="2">
    <source>
        <dbReference type="ARBA" id="ARBA00007362"/>
    </source>
</evidence>
<dbReference type="InterPro" id="IPR050638">
    <property type="entry name" value="AA-Vitamin_Transporters"/>
</dbReference>
<feature type="transmembrane region" description="Helical" evidence="6">
    <location>
        <begin position="279"/>
        <end position="296"/>
    </location>
</feature>
<comment type="similarity">
    <text evidence="2">Belongs to the EamA transporter family.</text>
</comment>
<dbReference type="Proteomes" id="UP001626549">
    <property type="component" value="Chromosome"/>
</dbReference>
<name>A0ABZ0IE17_9GAMM</name>
<evidence type="ECO:0000256" key="6">
    <source>
        <dbReference type="SAM" id="Phobius"/>
    </source>
</evidence>
<feature type="transmembrane region" description="Helical" evidence="6">
    <location>
        <begin position="165"/>
        <end position="184"/>
    </location>
</feature>
<evidence type="ECO:0000256" key="5">
    <source>
        <dbReference type="ARBA" id="ARBA00023136"/>
    </source>
</evidence>
<dbReference type="EMBL" id="CP136865">
    <property type="protein sequence ID" value="WOJ97296.1"/>
    <property type="molecule type" value="Genomic_DNA"/>
</dbReference>